<gene>
    <name evidence="3" type="ORF">DIURU_003105</name>
</gene>
<dbReference type="OMA" id="MIAVEAN"/>
<keyword evidence="4" id="KW-1185">Reference proteome</keyword>
<evidence type="ECO:0000313" key="3">
    <source>
        <dbReference type="EMBL" id="KAA8901740.1"/>
    </source>
</evidence>
<dbReference type="RefSeq" id="XP_034012096.1">
    <property type="nucleotide sequence ID" value="XM_034155831.1"/>
</dbReference>
<feature type="region of interest" description="Disordered" evidence="2">
    <location>
        <begin position="202"/>
        <end position="227"/>
    </location>
</feature>
<sequence length="837" mass="93580">MDGQELPLVSIKSRNDQSSVFTVNGNIIDFSGIRYEFDDVLTGDVAHLASNYNNLMFMGSPGSGKTSKLRQVLANLEGQVSAYEIVNNSFCVDIIDPKHPRSTSGFMSKPLTSEVIDWIFANRVKSAVISKCLVINVVSADEQPKMLVEMNGAVDVNGLIADVLAAAGSCKYVVCLDPAHPKPATKATLYKVARIFNNFRSKQPTTTPTSEVPSYARPTKSQISSRQSRFKVVKPKIHSASVAIRRAIPVVTARNPSALGSPIRLVQPRGTMHIMSRAQDALSQQAHMKSQRLKYENQALKEQVAHLKASIVSIRNAITTTAREYHEFRELFANIARSSLDRENSAKNTYQKYQEALTTIESHTIQIQQMKEYHNNSLARAMEEAEHNKSELARLRGINERQLDVSTSELTKVKEKLETELAQVSAELVNEREKHMQQIEAIKAEHAQNVEVISQQLEQHRLNHQTELQNYRSQLEEAKQNQAEAEGAMSAASDKWERLLKEKEAQLDEEYRRSESLQQLLEEERTARNGADNDQNEALKKLEAKLADSLHAQTQLKEQYEAELLKANTDIDKLSHELVLSQDKASKLQASIDESSANDSSQASTITQLQAEVSQLQQRLATKEKAVADYSQRNSEMAVETADLRARVSALTQKLESTLDESQDHSEAIHQLQSDKEQLSAQLANIQEDRASLDEDNESLRSLLETKKQELNESMSTTKHLNATIAELKSQLESTTQEKNSMASEMATMSKPSFSTSLELPSFNPENIFADAQLEDAQNGSNERSEPASVPSQASRSRSHSPNVLKPMDNYREKMSSMMKRKKSTSPTKKSKKKATL</sequence>
<accession>A0A642URX2</accession>
<feature type="compositionally biased region" description="Polar residues" evidence="2">
    <location>
        <begin position="733"/>
        <end position="743"/>
    </location>
</feature>
<dbReference type="Gene3D" id="1.10.287.1490">
    <property type="match status" value="1"/>
</dbReference>
<feature type="region of interest" description="Disordered" evidence="2">
    <location>
        <begin position="733"/>
        <end position="837"/>
    </location>
</feature>
<dbReference type="EMBL" id="SWFT01000100">
    <property type="protein sequence ID" value="KAA8901740.1"/>
    <property type="molecule type" value="Genomic_DNA"/>
</dbReference>
<organism evidence="3 4">
    <name type="scientific">Diutina rugosa</name>
    <name type="common">Yeast</name>
    <name type="synonym">Candida rugosa</name>
    <dbReference type="NCBI Taxonomy" id="5481"/>
    <lineage>
        <taxon>Eukaryota</taxon>
        <taxon>Fungi</taxon>
        <taxon>Dikarya</taxon>
        <taxon>Ascomycota</taxon>
        <taxon>Saccharomycotina</taxon>
        <taxon>Pichiomycetes</taxon>
        <taxon>Debaryomycetaceae</taxon>
        <taxon>Diutina</taxon>
    </lineage>
</organism>
<feature type="region of interest" description="Disordered" evidence="2">
    <location>
        <begin position="656"/>
        <end position="676"/>
    </location>
</feature>
<dbReference type="AlphaFoldDB" id="A0A642URX2"/>
<feature type="coiled-coil region" evidence="1">
    <location>
        <begin position="290"/>
        <end position="317"/>
    </location>
</feature>
<protein>
    <submittedName>
        <fullName evidence="3">Uncharacterized protein</fullName>
    </submittedName>
</protein>
<feature type="compositionally biased region" description="Polar residues" evidence="2">
    <location>
        <begin position="202"/>
        <end position="212"/>
    </location>
</feature>
<feature type="compositionally biased region" description="Polar residues" evidence="2">
    <location>
        <begin position="750"/>
        <end position="759"/>
    </location>
</feature>
<evidence type="ECO:0000313" key="4">
    <source>
        <dbReference type="Proteomes" id="UP000449547"/>
    </source>
</evidence>
<dbReference type="Proteomes" id="UP000449547">
    <property type="component" value="Unassembled WGS sequence"/>
</dbReference>
<comment type="caution">
    <text evidence="3">The sequence shown here is derived from an EMBL/GenBank/DDBJ whole genome shotgun (WGS) entry which is preliminary data.</text>
</comment>
<feature type="compositionally biased region" description="Basic residues" evidence="2">
    <location>
        <begin position="819"/>
        <end position="837"/>
    </location>
</feature>
<evidence type="ECO:0000256" key="2">
    <source>
        <dbReference type="SAM" id="MobiDB-lite"/>
    </source>
</evidence>
<reference evidence="3 4" key="1">
    <citation type="submission" date="2019-07" db="EMBL/GenBank/DDBJ databases">
        <title>Genome assembly of two rare yeast pathogens: Diutina rugosa and Trichomonascus ciferrii.</title>
        <authorList>
            <person name="Mixao V."/>
            <person name="Saus E."/>
            <person name="Hansen A."/>
            <person name="Lass-Flor C."/>
            <person name="Gabaldon T."/>
        </authorList>
    </citation>
    <scope>NUCLEOTIDE SEQUENCE [LARGE SCALE GENOMIC DNA]</scope>
    <source>
        <strain evidence="3 4">CBS 613</strain>
    </source>
</reference>
<feature type="coiled-coil region" evidence="1">
    <location>
        <begin position="375"/>
        <end position="577"/>
    </location>
</feature>
<feature type="compositionally biased region" description="Basic and acidic residues" evidence="2">
    <location>
        <begin position="662"/>
        <end position="676"/>
    </location>
</feature>
<keyword evidence="1" id="KW-0175">Coiled coil</keyword>
<name>A0A642URX2_DIURU</name>
<dbReference type="VEuPathDB" id="FungiDB:DIURU_003105"/>
<feature type="coiled-coil region" evidence="1">
    <location>
        <begin position="606"/>
        <end position="633"/>
    </location>
</feature>
<proteinExistence type="predicted"/>
<feature type="compositionally biased region" description="Polar residues" evidence="2">
    <location>
        <begin position="790"/>
        <end position="802"/>
    </location>
</feature>
<dbReference type="GeneID" id="54781756"/>
<evidence type="ECO:0000256" key="1">
    <source>
        <dbReference type="SAM" id="Coils"/>
    </source>
</evidence>